<evidence type="ECO:0000313" key="1">
    <source>
        <dbReference type="EMBL" id="RSN75252.1"/>
    </source>
</evidence>
<organism evidence="1 2">
    <name type="scientific">Candidatus Methanodesulfokora washburnensis</name>
    <dbReference type="NCBI Taxonomy" id="2478471"/>
    <lineage>
        <taxon>Archaea</taxon>
        <taxon>Thermoproteota</taxon>
        <taxon>Candidatus Korarchaeia</taxon>
        <taxon>Candidatus Korarchaeia incertae sedis</taxon>
        <taxon>Candidatus Methanodesulfokora</taxon>
    </lineage>
</organism>
<gene>
    <name evidence="1" type="ORF">D6D85_06370</name>
</gene>
<dbReference type="RefSeq" id="WP_125671189.1">
    <property type="nucleotide sequence ID" value="NZ_RCOS01000076.1"/>
</dbReference>
<dbReference type="EMBL" id="RCOS01000076">
    <property type="protein sequence ID" value="RSN75252.1"/>
    <property type="molecule type" value="Genomic_DNA"/>
</dbReference>
<accession>A0A3R9PWX6</accession>
<sequence>MAVRVRLRVKRGEKAREVVALVNSGYEADTPQLMIPAGVAGNWGLWPSPDAKEDFFDTAGGPVRVWIVRSAARIKAIAEDAESGPVEADIVISQLIASLLSAIFWQASSALLLRIFWRVSGGSDGSQKRGQGKARYQGNFRLFRTKFIASGISSSGIQEMMF</sequence>
<dbReference type="OrthoDB" id="25485at2157"/>
<protein>
    <submittedName>
        <fullName evidence="1">Uncharacterized protein</fullName>
    </submittedName>
</protein>
<evidence type="ECO:0000313" key="2">
    <source>
        <dbReference type="Proteomes" id="UP000277582"/>
    </source>
</evidence>
<reference evidence="1 2" key="1">
    <citation type="submission" date="2018-10" db="EMBL/GenBank/DDBJ databases">
        <title>Co-occurring genomic capacity for anaerobic methane metabolism and dissimilatory sulfite reduction discovered in the Korarchaeota.</title>
        <authorList>
            <person name="Mckay L.J."/>
            <person name="Dlakic M."/>
            <person name="Fields M.W."/>
            <person name="Delmont T.O."/>
            <person name="Eren A.M."/>
            <person name="Jay Z.J."/>
            <person name="Klingelsmith K.B."/>
            <person name="Rusch D.B."/>
            <person name="Inskeep W.P."/>
        </authorList>
    </citation>
    <scope>NUCLEOTIDE SEQUENCE [LARGE SCALE GENOMIC DNA]</scope>
    <source>
        <strain evidence="1 2">MDKW</strain>
    </source>
</reference>
<keyword evidence="2" id="KW-1185">Reference proteome</keyword>
<dbReference type="Proteomes" id="UP000277582">
    <property type="component" value="Unassembled WGS sequence"/>
</dbReference>
<name>A0A3R9PWX6_9CREN</name>
<comment type="caution">
    <text evidence="1">The sequence shown here is derived from an EMBL/GenBank/DDBJ whole genome shotgun (WGS) entry which is preliminary data.</text>
</comment>
<proteinExistence type="predicted"/>
<dbReference type="AlphaFoldDB" id="A0A3R9PWX6"/>